<keyword evidence="1" id="KW-0812">Transmembrane</keyword>
<accession>A0AAI8GTD6</accession>
<keyword evidence="1" id="KW-1133">Transmembrane helix</keyword>
<name>A0AAI8GTD6_MAMSC</name>
<evidence type="ECO:0008006" key="4">
    <source>
        <dbReference type="Google" id="ProtNLM"/>
    </source>
</evidence>
<evidence type="ECO:0000313" key="2">
    <source>
        <dbReference type="EMBL" id="ASE33673.1"/>
    </source>
</evidence>
<organism evidence="2 3">
    <name type="scientific">Mammaliicoccus sciuri</name>
    <name type="common">Staphylococcus sciuri</name>
    <dbReference type="NCBI Taxonomy" id="1296"/>
    <lineage>
        <taxon>Bacteria</taxon>
        <taxon>Bacillati</taxon>
        <taxon>Bacillota</taxon>
        <taxon>Bacilli</taxon>
        <taxon>Bacillales</taxon>
        <taxon>Staphylococcaceae</taxon>
        <taxon>Mammaliicoccus</taxon>
    </lineage>
</organism>
<gene>
    <name evidence="2" type="ORF">CEP64_03385</name>
</gene>
<feature type="transmembrane region" description="Helical" evidence="1">
    <location>
        <begin position="6"/>
        <end position="25"/>
    </location>
</feature>
<dbReference type="KEGG" id="sscu:CEP64_03385"/>
<proteinExistence type="predicted"/>
<sequence length="100" mass="11660">MSKKYFIITAVIIIVLLLVVVFIPFKQNPSSTSRVVVDHFNHKYAFPSCYDYEKASNYIDEVTYKDAQDLKYPPMNTCTEEKAKPQYKSLLKRLLESTEI</sequence>
<dbReference type="Proteomes" id="UP000197058">
    <property type="component" value="Chromosome"/>
</dbReference>
<evidence type="ECO:0000313" key="3">
    <source>
        <dbReference type="Proteomes" id="UP000197058"/>
    </source>
</evidence>
<dbReference type="RefSeq" id="WP_058591852.1">
    <property type="nucleotide sequence ID" value="NZ_CP022046.2"/>
</dbReference>
<keyword evidence="1" id="KW-0472">Membrane</keyword>
<protein>
    <recommendedName>
        <fullName evidence="4">Transmembrane protein</fullName>
    </recommendedName>
</protein>
<dbReference type="EMBL" id="CP022046">
    <property type="protein sequence ID" value="ASE33673.1"/>
    <property type="molecule type" value="Genomic_DNA"/>
</dbReference>
<dbReference type="AlphaFoldDB" id="A0AAI8GTD6"/>
<reference evidence="3" key="1">
    <citation type="submission" date="2017-06" db="EMBL/GenBank/DDBJ databases">
        <title>FDA dAtabase for Regulatory Grade micrObial Sequences (FDA-ARGOS): Supporting development and validation of Infectious Disease Dx tests.</title>
        <authorList>
            <person name="Goldberg B."/>
            <person name="Campos J."/>
            <person name="Tallon L."/>
            <person name="Sadzewicz L."/>
            <person name="Sengamalay N."/>
            <person name="Ott S."/>
            <person name="Godinez A."/>
            <person name="Nagaraj S."/>
            <person name="Vavikolanu K."/>
            <person name="Nadendla S."/>
            <person name="George J."/>
            <person name="Geyer C."/>
            <person name="Sichtig H."/>
        </authorList>
    </citation>
    <scope>NUCLEOTIDE SEQUENCE [LARGE SCALE GENOMIC DNA]</scope>
    <source>
        <strain evidence="3">FDAARGOS_285</strain>
    </source>
</reference>
<evidence type="ECO:0000256" key="1">
    <source>
        <dbReference type="SAM" id="Phobius"/>
    </source>
</evidence>